<dbReference type="PANTHER" id="PTHR43023">
    <property type="entry name" value="PROTEIN TRIGALACTOSYLDIACYLGLYCEROL 3, CHLOROPLASTIC"/>
    <property type="match status" value="1"/>
</dbReference>
<evidence type="ECO:0000256" key="1">
    <source>
        <dbReference type="ARBA" id="ARBA00022448"/>
    </source>
</evidence>
<keyword evidence="2" id="KW-0547">Nucleotide-binding</keyword>
<evidence type="ECO:0000256" key="3">
    <source>
        <dbReference type="ARBA" id="ARBA00022840"/>
    </source>
</evidence>
<evidence type="ECO:0000259" key="4">
    <source>
        <dbReference type="PROSITE" id="PS50893"/>
    </source>
</evidence>
<dbReference type="InterPro" id="IPR017871">
    <property type="entry name" value="ABC_transporter-like_CS"/>
</dbReference>
<accession>A0A9J7AT09</accession>
<dbReference type="Pfam" id="PF00005">
    <property type="entry name" value="ABC_tran"/>
    <property type="match status" value="1"/>
</dbReference>
<sequence>MQSGAAEAITIEGLAKSFVDKEVLRSISLTVPAGESTVLIGPSATGKSVLLKCLLGLMPIDSGSMKYGNLELHAQDADGWSAFQSRAGMLFQQNALFDSLRIWENVAFRLINQERMSRKKARERALIRMAEVGLGEEMADLFPVELSGGMQKRVGVARAMIGNPELLILDDPTAGLDPILTNSILSLIERATAGKGTTVLVVTGDMKAARSRFDNVAMLFDGEIKWSGRREAVPDAGNPYLEQMINGRARGPIKMRLAARD</sequence>
<keyword evidence="3 5" id="KW-0067">ATP-binding</keyword>
<reference evidence="5" key="1">
    <citation type="submission" date="2022-08" db="EMBL/GenBank/DDBJ databases">
        <title>Nisaea acidiphila sp. nov., isolated from a marine algal debris and emended description of the genus Nisaea Urios et al. 2008.</title>
        <authorList>
            <person name="Kwon K."/>
        </authorList>
    </citation>
    <scope>NUCLEOTIDE SEQUENCE</scope>
    <source>
        <strain evidence="5">MEBiC11861</strain>
    </source>
</reference>
<dbReference type="RefSeq" id="WP_257769451.1">
    <property type="nucleotide sequence ID" value="NZ_CP102480.1"/>
</dbReference>
<dbReference type="InterPro" id="IPR003593">
    <property type="entry name" value="AAA+_ATPase"/>
</dbReference>
<keyword evidence="1" id="KW-0813">Transport</keyword>
<evidence type="ECO:0000313" key="6">
    <source>
        <dbReference type="Proteomes" id="UP001060336"/>
    </source>
</evidence>
<protein>
    <submittedName>
        <fullName evidence="5">ATP-binding cassette domain-containing protein</fullName>
    </submittedName>
</protein>
<dbReference type="SMART" id="SM00382">
    <property type="entry name" value="AAA"/>
    <property type="match status" value="1"/>
</dbReference>
<dbReference type="AlphaFoldDB" id="A0A9J7AT09"/>
<dbReference type="Gene3D" id="3.40.50.300">
    <property type="entry name" value="P-loop containing nucleotide triphosphate hydrolases"/>
    <property type="match status" value="1"/>
</dbReference>
<evidence type="ECO:0000313" key="5">
    <source>
        <dbReference type="EMBL" id="UUX50310.1"/>
    </source>
</evidence>
<dbReference type="InterPro" id="IPR027417">
    <property type="entry name" value="P-loop_NTPase"/>
</dbReference>
<proteinExistence type="predicted"/>
<dbReference type="Proteomes" id="UP001060336">
    <property type="component" value="Chromosome"/>
</dbReference>
<dbReference type="InterPro" id="IPR003439">
    <property type="entry name" value="ABC_transporter-like_ATP-bd"/>
</dbReference>
<evidence type="ECO:0000256" key="2">
    <source>
        <dbReference type="ARBA" id="ARBA00022741"/>
    </source>
</evidence>
<dbReference type="KEGG" id="naci:NUH88_01165"/>
<dbReference type="PROSITE" id="PS00211">
    <property type="entry name" value="ABC_TRANSPORTER_1"/>
    <property type="match status" value="1"/>
</dbReference>
<dbReference type="PROSITE" id="PS50893">
    <property type="entry name" value="ABC_TRANSPORTER_2"/>
    <property type="match status" value="1"/>
</dbReference>
<dbReference type="SUPFAM" id="SSF52540">
    <property type="entry name" value="P-loop containing nucleoside triphosphate hydrolases"/>
    <property type="match status" value="1"/>
</dbReference>
<organism evidence="5 6">
    <name type="scientific">Nisaea acidiphila</name>
    <dbReference type="NCBI Taxonomy" id="1862145"/>
    <lineage>
        <taxon>Bacteria</taxon>
        <taxon>Pseudomonadati</taxon>
        <taxon>Pseudomonadota</taxon>
        <taxon>Alphaproteobacteria</taxon>
        <taxon>Rhodospirillales</taxon>
        <taxon>Thalassobaculaceae</taxon>
        <taxon>Nisaea</taxon>
    </lineage>
</organism>
<keyword evidence="6" id="KW-1185">Reference proteome</keyword>
<dbReference type="GO" id="GO:0005524">
    <property type="term" value="F:ATP binding"/>
    <property type="evidence" value="ECO:0007669"/>
    <property type="project" value="UniProtKB-KW"/>
</dbReference>
<dbReference type="PANTHER" id="PTHR43023:SF3">
    <property type="entry name" value="PROTEIN TRIGALACTOSYLDIACYLGLYCEROL 3, CHLOROPLASTIC"/>
    <property type="match status" value="1"/>
</dbReference>
<feature type="domain" description="ABC transporter" evidence="4">
    <location>
        <begin position="9"/>
        <end position="246"/>
    </location>
</feature>
<gene>
    <name evidence="5" type="ORF">NUH88_01165</name>
</gene>
<dbReference type="GO" id="GO:0016887">
    <property type="term" value="F:ATP hydrolysis activity"/>
    <property type="evidence" value="ECO:0007669"/>
    <property type="project" value="InterPro"/>
</dbReference>
<dbReference type="EMBL" id="CP102480">
    <property type="protein sequence ID" value="UUX50310.1"/>
    <property type="molecule type" value="Genomic_DNA"/>
</dbReference>
<name>A0A9J7AT09_9PROT</name>